<proteinExistence type="predicted"/>
<evidence type="ECO:0000313" key="2">
    <source>
        <dbReference type="EMBL" id="MCM2579562.1"/>
    </source>
</evidence>
<dbReference type="EMBL" id="JAMQGM010000043">
    <property type="protein sequence ID" value="MCM2579562.1"/>
    <property type="molecule type" value="Genomic_DNA"/>
</dbReference>
<feature type="region of interest" description="Disordered" evidence="1">
    <location>
        <begin position="255"/>
        <end position="285"/>
    </location>
</feature>
<dbReference type="Pfam" id="PF19934">
    <property type="entry name" value="DUF6397"/>
    <property type="match status" value="1"/>
</dbReference>
<name>A0ABT0XAL8_9ACTN</name>
<evidence type="ECO:0000256" key="1">
    <source>
        <dbReference type="SAM" id="MobiDB-lite"/>
    </source>
</evidence>
<reference evidence="2" key="1">
    <citation type="journal article" date="2023" name="Int. J. Syst. Evol. Microbiol.">
        <title>Streptomyces meridianus sp. nov. isolated from brackish water of the Tagus estuary in Alcochete, Portugal.</title>
        <authorList>
            <person name="Santos J.D.N."/>
            <person name="Klimek D."/>
            <person name="Calusinska M."/>
            <person name="Lobo Da Cunha A."/>
            <person name="Catita J."/>
            <person name="Goncalves H."/>
            <person name="Gonzalez I."/>
            <person name="Reyes F."/>
            <person name="Lage O.M."/>
        </authorList>
    </citation>
    <scope>NUCLEOTIDE SEQUENCE</scope>
    <source>
        <strain evidence="2">MTZ3.1</strain>
    </source>
</reference>
<gene>
    <name evidence="2" type="ORF">M1E25_19785</name>
</gene>
<protein>
    <submittedName>
        <fullName evidence="2">DUF6397 family protein</fullName>
    </submittedName>
</protein>
<comment type="caution">
    <text evidence="2">The sequence shown here is derived from an EMBL/GenBank/DDBJ whole genome shotgun (WGS) entry which is preliminary data.</text>
</comment>
<evidence type="ECO:0000313" key="3">
    <source>
        <dbReference type="Proteomes" id="UP001167160"/>
    </source>
</evidence>
<dbReference type="RefSeq" id="WP_251417520.1">
    <property type="nucleotide sequence ID" value="NZ_JAMQGM010000043.1"/>
</dbReference>
<organism evidence="2 3">
    <name type="scientific">Streptomyces meridianus</name>
    <dbReference type="NCBI Taxonomy" id="2938945"/>
    <lineage>
        <taxon>Bacteria</taxon>
        <taxon>Bacillati</taxon>
        <taxon>Actinomycetota</taxon>
        <taxon>Actinomycetes</taxon>
        <taxon>Kitasatosporales</taxon>
        <taxon>Streptomycetaceae</taxon>
        <taxon>Streptomyces</taxon>
    </lineage>
</organism>
<dbReference type="Proteomes" id="UP001167160">
    <property type="component" value="Unassembled WGS sequence"/>
</dbReference>
<dbReference type="InterPro" id="IPR045652">
    <property type="entry name" value="DUF6397"/>
</dbReference>
<keyword evidence="3" id="KW-1185">Reference proteome</keyword>
<accession>A0ABT0XAL8</accession>
<sequence length="285" mass="31498">MAVEMRVRSAVAGGDPSVSLMSAAGELGLKRGQLDLAVLLEEIRTVPSGRGRRVPVEEIERLRAAEGFPGSLTERLRVVGTAQGAALMGTGPARFARLARVGCFSPVRFSVNRYRAVVWVYRAVELKRFAECHPQLLTGRTPRAMRGMLEAGEDWRARNWRSRRMGQLVRQTDDPWERAAVSAAVLGGDELAQVVEDPGERAHLRRLRPALIDVGARVPASRRMIEQVIRADDPDELLWHRISLGLCLDDARESRPAPWLETPGAGRRRASRRPAATAGPAGRRR</sequence>
<feature type="compositionally biased region" description="Low complexity" evidence="1">
    <location>
        <begin position="273"/>
        <end position="285"/>
    </location>
</feature>